<organism evidence="8 9">
    <name type="scientific">Oncorhynchus kisutch</name>
    <name type="common">Coho salmon</name>
    <name type="synonym">Salmo kisutch</name>
    <dbReference type="NCBI Taxonomy" id="8019"/>
    <lineage>
        <taxon>Eukaryota</taxon>
        <taxon>Metazoa</taxon>
        <taxon>Chordata</taxon>
        <taxon>Craniata</taxon>
        <taxon>Vertebrata</taxon>
        <taxon>Euteleostomi</taxon>
        <taxon>Actinopterygii</taxon>
        <taxon>Neopterygii</taxon>
        <taxon>Teleostei</taxon>
        <taxon>Protacanthopterygii</taxon>
        <taxon>Salmoniformes</taxon>
        <taxon>Salmonidae</taxon>
        <taxon>Salmoninae</taxon>
        <taxon>Oncorhynchus</taxon>
    </lineage>
</organism>
<dbReference type="InterPro" id="IPR044926">
    <property type="entry name" value="RGS_subdomain_2"/>
</dbReference>
<dbReference type="InterPro" id="IPR036305">
    <property type="entry name" value="RGS_sf"/>
</dbReference>
<dbReference type="InterPro" id="IPR029071">
    <property type="entry name" value="Ubiquitin-like_domsf"/>
</dbReference>
<dbReference type="Pfam" id="PF02188">
    <property type="entry name" value="GoLoco"/>
    <property type="match status" value="1"/>
</dbReference>
<dbReference type="SMART" id="SM00315">
    <property type="entry name" value="RGS"/>
    <property type="match status" value="1"/>
</dbReference>
<dbReference type="InterPro" id="IPR003109">
    <property type="entry name" value="GoLoco_motif"/>
</dbReference>
<evidence type="ECO:0000256" key="2">
    <source>
        <dbReference type="ARBA" id="ARBA00022468"/>
    </source>
</evidence>
<dbReference type="PROSITE" id="PS50877">
    <property type="entry name" value="GOLOCO"/>
    <property type="match status" value="1"/>
</dbReference>
<evidence type="ECO:0000313" key="8">
    <source>
        <dbReference type="Ensembl" id="ENSOKIP00005064431.1"/>
    </source>
</evidence>
<dbReference type="InterPro" id="IPR046995">
    <property type="entry name" value="RGS10/12/14-like"/>
</dbReference>
<evidence type="ECO:0000259" key="6">
    <source>
        <dbReference type="PROSITE" id="PS50132"/>
    </source>
</evidence>
<dbReference type="GO" id="GO:0005634">
    <property type="term" value="C:nucleus"/>
    <property type="evidence" value="ECO:0007669"/>
    <property type="project" value="TreeGrafter"/>
</dbReference>
<dbReference type="SUPFAM" id="SSF48097">
    <property type="entry name" value="Regulator of G-protein signaling, RGS"/>
    <property type="match status" value="1"/>
</dbReference>
<dbReference type="PROSITE" id="PS50898">
    <property type="entry name" value="RBD"/>
    <property type="match status" value="2"/>
</dbReference>
<name>A0A8C7HZ99_ONCKI</name>
<feature type="compositionally biased region" description="Gly residues" evidence="5">
    <location>
        <begin position="534"/>
        <end position="546"/>
    </location>
</feature>
<dbReference type="InterPro" id="IPR003116">
    <property type="entry name" value="RBD_dom"/>
</dbReference>
<dbReference type="SMART" id="SM00390">
    <property type="entry name" value="GoLoco"/>
    <property type="match status" value="1"/>
</dbReference>
<feature type="domain" description="RBD" evidence="7">
    <location>
        <begin position="362"/>
        <end position="429"/>
    </location>
</feature>
<evidence type="ECO:0000256" key="5">
    <source>
        <dbReference type="SAM" id="MobiDB-lite"/>
    </source>
</evidence>
<proteinExistence type="predicted"/>
<evidence type="ECO:0000256" key="3">
    <source>
        <dbReference type="ARBA" id="ARBA00022490"/>
    </source>
</evidence>
<reference evidence="8" key="2">
    <citation type="submission" date="2025-09" db="UniProtKB">
        <authorList>
            <consortium name="Ensembl"/>
        </authorList>
    </citation>
    <scope>IDENTIFICATION</scope>
</reference>
<dbReference type="GO" id="GO:0007165">
    <property type="term" value="P:signal transduction"/>
    <property type="evidence" value="ECO:0007669"/>
    <property type="project" value="InterPro"/>
</dbReference>
<sequence length="651" mass="70380">SSKTMKSGNYGGGVQLQGCCSQSSLNSNSSLPGAGSHKRLSERRVASWAACFERLLQDPIGVCYFSEFLKKEFSEENILFWQACEYFSQVPATDKKQLSQRAGEIYNNFLSSKATTPVNIDSQAQLADDVLTSPCPNMFKAQQLQIFNLMKFDSYSRFLKSGLYQECMLAEVEGRPLPDPYQIPCSPAPSKHSASSGHSTPNKEARNQKSGRSLTEEPGDEHDEHKKRGIFFSWSRNRSFGKGPKKKDIGEINIGDNGRRESQGSLSSGASLELATSCSTGKTEVRSCCKICSMTLPDGSCSSVTLRPGATIREVLRDLCQSLRINMAAVDLFLVGGEKPLVLDQDCMTLSARNLRMEKRTLFRLDLVPINRSVGLKAKPTKPVTEVLRPVVAKYGLHLKDLVSGETEPLDLGAPISSLDGLRVVLERADPVASGKGKTAHHTEHQNMSSGKASGPDPSLPAEKGKPKKINIDEAEEFFELLSRAQSNRRNDQRGLLNKEDLELPDFLRLTSGPPSTASLDMACSTPTSIKQGQGAGRENGVGGAPARGPLNASLRSESLDSSLSSTNGHPHPAAGRRALLPPPRIPVPPFSAALSPIPRPSESRGPALRTLEEDTHADLTLVGEGDITSPNSTLLAPASTPVIFTPLNIF</sequence>
<keyword evidence="4" id="KW-0677">Repeat</keyword>
<dbReference type="Pfam" id="PF16613">
    <property type="entry name" value="RGS12_us1"/>
    <property type="match status" value="1"/>
</dbReference>
<evidence type="ECO:0000313" key="9">
    <source>
        <dbReference type="Proteomes" id="UP000694557"/>
    </source>
</evidence>
<dbReference type="GO" id="GO:0005737">
    <property type="term" value="C:cytoplasm"/>
    <property type="evidence" value="ECO:0007669"/>
    <property type="project" value="UniProtKB-SubCell"/>
</dbReference>
<keyword evidence="9" id="KW-1185">Reference proteome</keyword>
<keyword evidence="3" id="KW-0963">Cytoplasm</keyword>
<dbReference type="Pfam" id="PF00615">
    <property type="entry name" value="RGS"/>
    <property type="match status" value="1"/>
</dbReference>
<reference evidence="8" key="1">
    <citation type="submission" date="2025-08" db="UniProtKB">
        <authorList>
            <consortium name="Ensembl"/>
        </authorList>
    </citation>
    <scope>IDENTIFICATION</scope>
</reference>
<feature type="compositionally biased region" description="Polar residues" evidence="5">
    <location>
        <begin position="513"/>
        <end position="532"/>
    </location>
</feature>
<feature type="domain" description="RGS" evidence="6">
    <location>
        <begin position="51"/>
        <end position="168"/>
    </location>
</feature>
<evidence type="ECO:0000256" key="1">
    <source>
        <dbReference type="ARBA" id="ARBA00004496"/>
    </source>
</evidence>
<feature type="domain" description="RBD" evidence="7">
    <location>
        <begin position="290"/>
        <end position="360"/>
    </location>
</feature>
<dbReference type="SUPFAM" id="SSF54236">
    <property type="entry name" value="Ubiquitin-like"/>
    <property type="match status" value="2"/>
</dbReference>
<evidence type="ECO:0000259" key="7">
    <source>
        <dbReference type="PROSITE" id="PS50898"/>
    </source>
</evidence>
<dbReference type="PRINTS" id="PR01301">
    <property type="entry name" value="RGSPROTEIN"/>
</dbReference>
<dbReference type="FunFam" id="1.10.167.10:FF:000001">
    <property type="entry name" value="Putative regulator of g-protein signaling 12"/>
    <property type="match status" value="1"/>
</dbReference>
<protein>
    <submittedName>
        <fullName evidence="8">Regulator of G protein signaling 12a</fullName>
    </submittedName>
</protein>
<dbReference type="PANTHER" id="PTHR45945">
    <property type="entry name" value="REGULATOR OF G-PROTEIN SIGNALING LOCO"/>
    <property type="match status" value="1"/>
</dbReference>
<keyword evidence="2" id="KW-0343">GTPase activation</keyword>
<dbReference type="PROSITE" id="PS50132">
    <property type="entry name" value="RGS"/>
    <property type="match status" value="1"/>
</dbReference>
<dbReference type="PANTHER" id="PTHR45945:SF1">
    <property type="entry name" value="REGULATOR OF G-PROTEIN SIGNALING 12"/>
    <property type="match status" value="1"/>
</dbReference>
<accession>A0A8C7HZ99</accession>
<dbReference type="InterPro" id="IPR024066">
    <property type="entry name" value="RGS_subdom1/3"/>
</dbReference>
<feature type="compositionally biased region" description="Low complexity" evidence="5">
    <location>
        <begin position="554"/>
        <end position="579"/>
    </location>
</feature>
<dbReference type="GO" id="GO:0005886">
    <property type="term" value="C:plasma membrane"/>
    <property type="evidence" value="ECO:0007669"/>
    <property type="project" value="TreeGrafter"/>
</dbReference>
<dbReference type="GeneTree" id="ENSGT00940000164407"/>
<dbReference type="Gene3D" id="3.10.20.90">
    <property type="entry name" value="Phosphatidylinositol 3-kinase Catalytic Subunit, Chain A, domain 1"/>
    <property type="match status" value="2"/>
</dbReference>
<feature type="region of interest" description="Disordered" evidence="5">
    <location>
        <begin position="432"/>
        <end position="469"/>
    </location>
</feature>
<dbReference type="Pfam" id="PF02196">
    <property type="entry name" value="RBD"/>
    <property type="match status" value="1"/>
</dbReference>
<dbReference type="Gene3D" id="1.10.167.10">
    <property type="entry name" value="Regulator of G-protein Signalling 4, domain 2"/>
    <property type="match status" value="1"/>
</dbReference>
<evidence type="ECO:0000256" key="4">
    <source>
        <dbReference type="ARBA" id="ARBA00022737"/>
    </source>
</evidence>
<dbReference type="GO" id="GO:0005096">
    <property type="term" value="F:GTPase activator activity"/>
    <property type="evidence" value="ECO:0007669"/>
    <property type="project" value="UniProtKB-KW"/>
</dbReference>
<gene>
    <name evidence="8" type="primary">LOC109906262</name>
</gene>
<feature type="region of interest" description="Disordered" evidence="5">
    <location>
        <begin position="507"/>
        <end position="579"/>
    </location>
</feature>
<dbReference type="Ensembl" id="ENSOKIT00005068486.1">
    <property type="protein sequence ID" value="ENSOKIP00005064431.1"/>
    <property type="gene ID" value="ENSOKIG00005027438.1"/>
</dbReference>
<feature type="region of interest" description="Disordered" evidence="5">
    <location>
        <begin position="180"/>
        <end position="268"/>
    </location>
</feature>
<dbReference type="Pfam" id="PF16612">
    <property type="entry name" value="RGS12_usC"/>
    <property type="match status" value="1"/>
</dbReference>
<comment type="subcellular location">
    <subcellularLocation>
        <location evidence="1">Cytoplasm</location>
    </subcellularLocation>
</comment>
<dbReference type="Proteomes" id="UP000694557">
    <property type="component" value="Unassembled WGS sequence"/>
</dbReference>
<dbReference type="SMART" id="SM00455">
    <property type="entry name" value="RBD"/>
    <property type="match status" value="2"/>
</dbReference>
<dbReference type="AlphaFoldDB" id="A0A8C7HZ99"/>
<dbReference type="GO" id="GO:0008277">
    <property type="term" value="P:regulation of G protein-coupled receptor signaling pathway"/>
    <property type="evidence" value="ECO:0007669"/>
    <property type="project" value="TreeGrafter"/>
</dbReference>
<dbReference type="Gene3D" id="1.10.196.10">
    <property type="match status" value="1"/>
</dbReference>
<dbReference type="InterPro" id="IPR016137">
    <property type="entry name" value="RGS"/>
</dbReference>